<evidence type="ECO:0000313" key="14">
    <source>
        <dbReference type="Proteomes" id="UP000642488"/>
    </source>
</evidence>
<comment type="caution">
    <text evidence="13">The sequence shown here is derived from an EMBL/GenBank/DDBJ whole genome shotgun (WGS) entry which is preliminary data.</text>
</comment>
<feature type="transmembrane region" description="Helical" evidence="11">
    <location>
        <begin position="157"/>
        <end position="183"/>
    </location>
</feature>
<keyword evidence="3 11" id="KW-0813">Transport</keyword>
<dbReference type="AlphaFoldDB" id="A0A934IH95"/>
<evidence type="ECO:0000256" key="7">
    <source>
        <dbReference type="ARBA" id="ARBA00022903"/>
    </source>
</evidence>
<feature type="transmembrane region" description="Helical" evidence="11">
    <location>
        <begin position="195"/>
        <end position="219"/>
    </location>
</feature>
<keyword evidence="6 11" id="KW-0812">Transmembrane</keyword>
<dbReference type="RefSeq" id="WP_198917519.1">
    <property type="nucleotide sequence ID" value="NZ_JAEKPD010000022.1"/>
</dbReference>
<dbReference type="InterPro" id="IPR047817">
    <property type="entry name" value="ABC2_TM_bact-type"/>
</dbReference>
<name>A0A934IH95_9RHOB</name>
<keyword evidence="7" id="KW-0972">Capsule biogenesis/degradation</keyword>
<keyword evidence="14" id="KW-1185">Reference proteome</keyword>
<keyword evidence="8 11" id="KW-1133">Transmembrane helix</keyword>
<dbReference type="GO" id="GO:0140359">
    <property type="term" value="F:ABC-type transporter activity"/>
    <property type="evidence" value="ECO:0007669"/>
    <property type="project" value="InterPro"/>
</dbReference>
<evidence type="ECO:0000256" key="3">
    <source>
        <dbReference type="ARBA" id="ARBA00022448"/>
    </source>
</evidence>
<dbReference type="GO" id="GO:0015774">
    <property type="term" value="P:polysaccharide transport"/>
    <property type="evidence" value="ECO:0007669"/>
    <property type="project" value="UniProtKB-KW"/>
</dbReference>
<sequence length="272" mass="29905">MSEITDPRHRGAKLKRVNRSFAAPRSIIALILREMSSRYGRSPGGYIWAILEPLGAILVLSVGFSLLLRAPSLGNSFLLFYASGFLPFQLYLSISNAAARCITFSKSLLFYPAVTWIDALLARVILNTLTGMLVSYILLTAIFIATDTGTALSIGPIAQALGLGVLVGIGVGALNCAIMGLFSPWEQIWSIITRPLFIASGVIFLYEDLPPLAQSILWWNPLMHITGLMRRGIYSTYNATYVSIPYVTLVSMICLALGLMLVRRHYRTILNN</sequence>
<evidence type="ECO:0000256" key="2">
    <source>
        <dbReference type="ARBA" id="ARBA00007783"/>
    </source>
</evidence>
<evidence type="ECO:0000256" key="10">
    <source>
        <dbReference type="ARBA" id="ARBA00023136"/>
    </source>
</evidence>
<evidence type="ECO:0000256" key="4">
    <source>
        <dbReference type="ARBA" id="ARBA00022475"/>
    </source>
</evidence>
<evidence type="ECO:0000259" key="12">
    <source>
        <dbReference type="PROSITE" id="PS51012"/>
    </source>
</evidence>
<gene>
    <name evidence="13" type="ORF">ILP92_16520</name>
</gene>
<dbReference type="Proteomes" id="UP000642488">
    <property type="component" value="Unassembled WGS sequence"/>
</dbReference>
<dbReference type="EMBL" id="JAEKPD010000022">
    <property type="protein sequence ID" value="MBJ3764347.1"/>
    <property type="molecule type" value="Genomic_DNA"/>
</dbReference>
<evidence type="ECO:0000256" key="9">
    <source>
        <dbReference type="ARBA" id="ARBA00023047"/>
    </source>
</evidence>
<dbReference type="Pfam" id="PF01061">
    <property type="entry name" value="ABC2_membrane"/>
    <property type="match status" value="1"/>
</dbReference>
<dbReference type="GO" id="GO:0015920">
    <property type="term" value="P:lipopolysaccharide transport"/>
    <property type="evidence" value="ECO:0007669"/>
    <property type="project" value="TreeGrafter"/>
</dbReference>
<feature type="transmembrane region" description="Helical" evidence="11">
    <location>
        <begin position="120"/>
        <end position="145"/>
    </location>
</feature>
<dbReference type="GO" id="GO:0043190">
    <property type="term" value="C:ATP-binding cassette (ABC) transporter complex"/>
    <property type="evidence" value="ECO:0007669"/>
    <property type="project" value="InterPro"/>
</dbReference>
<dbReference type="PROSITE" id="PS51012">
    <property type="entry name" value="ABC_TM2"/>
    <property type="match status" value="1"/>
</dbReference>
<dbReference type="PANTHER" id="PTHR30413">
    <property type="entry name" value="INNER MEMBRANE TRANSPORT PERMEASE"/>
    <property type="match status" value="1"/>
</dbReference>
<keyword evidence="9" id="KW-0625">Polysaccharide transport</keyword>
<reference evidence="13" key="1">
    <citation type="submission" date="2020-12" db="EMBL/GenBank/DDBJ databases">
        <title>Bacterial taxonomy.</title>
        <authorList>
            <person name="Pan X."/>
        </authorList>
    </citation>
    <scope>NUCLEOTIDE SEQUENCE</scope>
    <source>
        <strain evidence="13">KCTC 52957</strain>
    </source>
</reference>
<dbReference type="InterPro" id="IPR013525">
    <property type="entry name" value="ABC2_TM"/>
</dbReference>
<keyword evidence="5" id="KW-0762">Sugar transport</keyword>
<organism evidence="13 14">
    <name type="scientific">Palleronia pontilimi</name>
    <dbReference type="NCBI Taxonomy" id="1964209"/>
    <lineage>
        <taxon>Bacteria</taxon>
        <taxon>Pseudomonadati</taxon>
        <taxon>Pseudomonadota</taxon>
        <taxon>Alphaproteobacteria</taxon>
        <taxon>Rhodobacterales</taxon>
        <taxon>Roseobacteraceae</taxon>
        <taxon>Palleronia</taxon>
    </lineage>
</organism>
<comment type="subcellular location">
    <subcellularLocation>
        <location evidence="11">Cell inner membrane</location>
        <topology evidence="11">Multi-pass membrane protein</topology>
    </subcellularLocation>
    <subcellularLocation>
        <location evidence="1">Cell membrane</location>
        <topology evidence="1">Multi-pass membrane protein</topology>
    </subcellularLocation>
</comment>
<keyword evidence="10 11" id="KW-0472">Membrane</keyword>
<evidence type="ECO:0000256" key="1">
    <source>
        <dbReference type="ARBA" id="ARBA00004651"/>
    </source>
</evidence>
<feature type="domain" description="ABC transmembrane type-2" evidence="12">
    <location>
        <begin position="44"/>
        <end position="265"/>
    </location>
</feature>
<protein>
    <recommendedName>
        <fullName evidence="11">Transport permease protein</fullName>
    </recommendedName>
</protein>
<evidence type="ECO:0000313" key="13">
    <source>
        <dbReference type="EMBL" id="MBJ3764347.1"/>
    </source>
</evidence>
<feature type="transmembrane region" description="Helical" evidence="11">
    <location>
        <begin position="78"/>
        <end position="99"/>
    </location>
</feature>
<dbReference type="PANTHER" id="PTHR30413:SF10">
    <property type="entry name" value="CAPSULE POLYSACCHARIDE EXPORT INNER-MEMBRANE PROTEIN CTRC"/>
    <property type="match status" value="1"/>
</dbReference>
<comment type="similarity">
    <text evidence="2 11">Belongs to the ABC-2 integral membrane protein family.</text>
</comment>
<dbReference type="PRINTS" id="PR00164">
    <property type="entry name" value="ABC2TRNSPORT"/>
</dbReference>
<evidence type="ECO:0000256" key="8">
    <source>
        <dbReference type="ARBA" id="ARBA00022989"/>
    </source>
</evidence>
<evidence type="ECO:0000256" key="6">
    <source>
        <dbReference type="ARBA" id="ARBA00022692"/>
    </source>
</evidence>
<keyword evidence="4 11" id="KW-1003">Cell membrane</keyword>
<dbReference type="InterPro" id="IPR000412">
    <property type="entry name" value="ABC_2_transport"/>
</dbReference>
<proteinExistence type="inferred from homology"/>
<feature type="transmembrane region" description="Helical" evidence="11">
    <location>
        <begin position="239"/>
        <end position="262"/>
    </location>
</feature>
<feature type="transmembrane region" description="Helical" evidence="11">
    <location>
        <begin position="45"/>
        <end position="66"/>
    </location>
</feature>
<evidence type="ECO:0000256" key="5">
    <source>
        <dbReference type="ARBA" id="ARBA00022597"/>
    </source>
</evidence>
<accession>A0A934IH95</accession>
<evidence type="ECO:0000256" key="11">
    <source>
        <dbReference type="RuleBase" id="RU361157"/>
    </source>
</evidence>